<evidence type="ECO:0000259" key="2">
    <source>
        <dbReference type="PROSITE" id="PS51898"/>
    </source>
</evidence>
<dbReference type="SUPFAM" id="SSF56349">
    <property type="entry name" value="DNA breaking-rejoining enzymes"/>
    <property type="match status" value="1"/>
</dbReference>
<dbReference type="eggNOG" id="COG0582">
    <property type="taxonomic scope" value="Bacteria"/>
</dbReference>
<dbReference type="HOGENOM" id="CLU_868599_0_0_0"/>
<dbReference type="RefSeq" id="WP_013449724.1">
    <property type="nucleotide sequence ID" value="NC_014753.1"/>
</dbReference>
<evidence type="ECO:0000313" key="3">
    <source>
        <dbReference type="EMBL" id="ADR37744.1"/>
    </source>
</evidence>
<dbReference type="GO" id="GO:0006310">
    <property type="term" value="P:DNA recombination"/>
    <property type="evidence" value="ECO:0007669"/>
    <property type="project" value="UniProtKB-KW"/>
</dbReference>
<dbReference type="OrthoDB" id="32534at2"/>
<geneLocation type="plasmid" evidence="3 4">
    <name>pOCEPR01</name>
</geneLocation>
<name>E4UAV9_OCEP5</name>
<keyword evidence="4" id="KW-1185">Reference proteome</keyword>
<feature type="domain" description="Tyr recombinase" evidence="2">
    <location>
        <begin position="147"/>
        <end position="320"/>
    </location>
</feature>
<dbReference type="InterPro" id="IPR013762">
    <property type="entry name" value="Integrase-like_cat_sf"/>
</dbReference>
<accession>E4UAV9</accession>
<dbReference type="PROSITE" id="PS51898">
    <property type="entry name" value="TYR_RECOMBINASE"/>
    <property type="match status" value="1"/>
</dbReference>
<dbReference type="InterPro" id="IPR002104">
    <property type="entry name" value="Integrase_catalytic"/>
</dbReference>
<evidence type="ECO:0000313" key="4">
    <source>
        <dbReference type="Proteomes" id="UP000008722"/>
    </source>
</evidence>
<organism evidence="3 4">
    <name type="scientific">Oceanithermus profundus (strain DSM 14977 / NBRC 100410 / VKM B-2274 / 506)</name>
    <dbReference type="NCBI Taxonomy" id="670487"/>
    <lineage>
        <taxon>Bacteria</taxon>
        <taxon>Thermotogati</taxon>
        <taxon>Deinococcota</taxon>
        <taxon>Deinococci</taxon>
        <taxon>Thermales</taxon>
        <taxon>Thermaceae</taxon>
        <taxon>Oceanithermus</taxon>
    </lineage>
</organism>
<keyword evidence="1" id="KW-0233">DNA recombination</keyword>
<proteinExistence type="predicted"/>
<keyword evidence="3" id="KW-0614">Plasmid</keyword>
<dbReference type="Pfam" id="PF00589">
    <property type="entry name" value="Phage_integrase"/>
    <property type="match status" value="1"/>
</dbReference>
<reference evidence="3 4" key="2">
    <citation type="journal article" date="2011" name="Stand. Genomic Sci.">
        <title>Complete genome sequence of Oceanithermus profundus type strain (506).</title>
        <authorList>
            <person name="Pati A."/>
            <person name="Zhang X."/>
            <person name="Lapidus A."/>
            <person name="Nolan M."/>
            <person name="Lucas S."/>
            <person name="Del Rio T.G."/>
            <person name="Tice H."/>
            <person name="Cheng J.F."/>
            <person name="Tapia R."/>
            <person name="Han C."/>
            <person name="Goodwin L."/>
            <person name="Pitluck S."/>
            <person name="Liolios K."/>
            <person name="Pagani I."/>
            <person name="Ivanova N."/>
            <person name="Mavromatis K."/>
            <person name="Chen A."/>
            <person name="Palaniappan K."/>
            <person name="Hauser L."/>
            <person name="Jeffries C.D."/>
            <person name="Brambilla E.M."/>
            <person name="Rohl A."/>
            <person name="Mwirichia R."/>
            <person name="Rohde M."/>
            <person name="Tindall B.J."/>
            <person name="Sikorski J."/>
            <person name="Wirth R."/>
            <person name="Goker M."/>
            <person name="Woyke T."/>
            <person name="Detter J.C."/>
            <person name="Bristow J."/>
            <person name="Eisen J.A."/>
            <person name="Markowitz V."/>
            <person name="Hugenholtz P."/>
            <person name="Kyrpides N.C."/>
            <person name="Klenk H.P."/>
            <person name="Land M."/>
        </authorList>
    </citation>
    <scope>NUCLEOTIDE SEQUENCE [LARGE SCALE GENOMIC DNA]</scope>
    <source>
        <strain evidence="4">DSM 14977 / NBRC 100410 / VKM B-2274 / 506</strain>
        <plasmid evidence="4">Plasmid pOCEPR01</plasmid>
    </source>
</reference>
<sequence length="320" mass="36267">MEQLGLFEDHGWLDPDERRRRIAAALQGRDVAGVLAGFDAFLRGFGHPESSRGVWGAALGDFLAWLWLWQGREGLDLRPGDVEAWAAALTTAGRHRLEGNAPRRPLAAGSLRTWLHGLRRAVDFFAWAGHPWPDEVRWPVLRKDRADQQPPVTHEEFGRLLAAADGRPEPERTLLRAILYLAGDAGLRQREMEHLRLGDYAEGRLGVRKTPYYVERRIDLSPAAREAVEAWLEARARLGALPEEEAFFVSPRRRVPLKQDAFARRLAELFEEAGVGKGRRMAARRLRSRARELAWQRLGKREAVAEFLGVDHPEGPVWTL</sequence>
<dbReference type="EMBL" id="CP002362">
    <property type="protein sequence ID" value="ADR37744.1"/>
    <property type="molecule type" value="Genomic_DNA"/>
</dbReference>
<protein>
    <recommendedName>
        <fullName evidence="2">Tyr recombinase domain-containing protein</fullName>
    </recommendedName>
</protein>
<dbReference type="Gene3D" id="1.10.443.10">
    <property type="entry name" value="Intergrase catalytic core"/>
    <property type="match status" value="1"/>
</dbReference>
<dbReference type="Proteomes" id="UP000008722">
    <property type="component" value="Plasmid pOCEPR01"/>
</dbReference>
<dbReference type="InterPro" id="IPR011010">
    <property type="entry name" value="DNA_brk_join_enz"/>
</dbReference>
<dbReference type="AlphaFoldDB" id="E4UAV9"/>
<dbReference type="GO" id="GO:0003677">
    <property type="term" value="F:DNA binding"/>
    <property type="evidence" value="ECO:0007669"/>
    <property type="project" value="InterPro"/>
</dbReference>
<dbReference type="GO" id="GO:0015074">
    <property type="term" value="P:DNA integration"/>
    <property type="evidence" value="ECO:0007669"/>
    <property type="project" value="InterPro"/>
</dbReference>
<gene>
    <name evidence="3" type="ordered locus">Ocepr_2296</name>
</gene>
<dbReference type="KEGG" id="opr:Ocepr_2296"/>
<evidence type="ECO:0000256" key="1">
    <source>
        <dbReference type="ARBA" id="ARBA00023172"/>
    </source>
</evidence>
<reference evidence="4" key="1">
    <citation type="submission" date="2010-11" db="EMBL/GenBank/DDBJ databases">
        <title>The complete sequence of plasmid of Oceanithermus profundus DSM 14977.</title>
        <authorList>
            <consortium name="US DOE Joint Genome Institute (JGI-PGF)"/>
            <person name="Lucas S."/>
            <person name="Copeland A."/>
            <person name="Lapidus A."/>
            <person name="Bruce D."/>
            <person name="Goodwin L."/>
            <person name="Pitluck S."/>
            <person name="Kyrpides N."/>
            <person name="Mavromatis K."/>
            <person name="Pagani I."/>
            <person name="Ivanova N."/>
            <person name="Zhang X."/>
            <person name="Brettin T."/>
            <person name="Detter J.C."/>
            <person name="Tapia R."/>
            <person name="Han C."/>
            <person name="Land M."/>
            <person name="Hauser L."/>
            <person name="Markowitz V."/>
            <person name="Cheng J.-F."/>
            <person name="Hugenholtz P."/>
            <person name="Woyke T."/>
            <person name="Wu D."/>
            <person name="Tindall B."/>
            <person name="Faehnrich R."/>
            <person name="Brambilla E."/>
            <person name="Klenk H.-P."/>
            <person name="Eisen J.A."/>
        </authorList>
    </citation>
    <scope>NUCLEOTIDE SEQUENCE [LARGE SCALE GENOMIC DNA]</scope>
    <source>
        <strain evidence="4">DSM 14977 / NBRC 100410 / VKM B-2274 / 506</strain>
        <plasmid evidence="4">Plasmid pOCEPR01</plasmid>
    </source>
</reference>